<dbReference type="AlphaFoldDB" id="A0AAD7XI63"/>
<dbReference type="SUPFAM" id="SSF56112">
    <property type="entry name" value="Protein kinase-like (PK-like)"/>
    <property type="match status" value="1"/>
</dbReference>
<sequence>MNTLRLWGRQIRDALAYVHRRYVVHRDLKPESILLDDDDEACATIKIAHPMMVVIAKTGIYVSPEKAAADLYDAADDRHVVRRLRDGRAARAHVAPRAVPP</sequence>
<dbReference type="Gene3D" id="1.10.510.10">
    <property type="entry name" value="Transferase(Phosphotransferase) domain 1"/>
    <property type="match status" value="1"/>
</dbReference>
<feature type="domain" description="Protein kinase" evidence="1">
    <location>
        <begin position="1"/>
        <end position="101"/>
    </location>
</feature>
<name>A0AAD7XI63_9STRA</name>
<evidence type="ECO:0000259" key="1">
    <source>
        <dbReference type="PROSITE" id="PS50011"/>
    </source>
</evidence>
<comment type="caution">
    <text evidence="2">The sequence shown here is derived from an EMBL/GenBank/DDBJ whole genome shotgun (WGS) entry which is preliminary data.</text>
</comment>
<evidence type="ECO:0000313" key="2">
    <source>
        <dbReference type="EMBL" id="KAJ8600268.1"/>
    </source>
</evidence>
<dbReference type="PROSITE" id="PS50011">
    <property type="entry name" value="PROTEIN_KINASE_DOM"/>
    <property type="match status" value="1"/>
</dbReference>
<dbReference type="GO" id="GO:0004672">
    <property type="term" value="F:protein kinase activity"/>
    <property type="evidence" value="ECO:0007669"/>
    <property type="project" value="InterPro"/>
</dbReference>
<protein>
    <recommendedName>
        <fullName evidence="1">Protein kinase domain-containing protein</fullName>
    </recommendedName>
</protein>
<dbReference type="InterPro" id="IPR011009">
    <property type="entry name" value="Kinase-like_dom_sf"/>
</dbReference>
<reference evidence="2" key="1">
    <citation type="submission" date="2023-01" db="EMBL/GenBank/DDBJ databases">
        <title>Metagenome sequencing of chrysophaentin producing Chrysophaeum taylorii.</title>
        <authorList>
            <person name="Davison J."/>
            <person name="Bewley C."/>
        </authorList>
    </citation>
    <scope>NUCLEOTIDE SEQUENCE</scope>
    <source>
        <strain evidence="2">NIES-1699</strain>
    </source>
</reference>
<keyword evidence="3" id="KW-1185">Reference proteome</keyword>
<dbReference type="Pfam" id="PF00069">
    <property type="entry name" value="Pkinase"/>
    <property type="match status" value="1"/>
</dbReference>
<dbReference type="Proteomes" id="UP001230188">
    <property type="component" value="Unassembled WGS sequence"/>
</dbReference>
<dbReference type="InterPro" id="IPR000719">
    <property type="entry name" value="Prot_kinase_dom"/>
</dbReference>
<dbReference type="GO" id="GO:0005524">
    <property type="term" value="F:ATP binding"/>
    <property type="evidence" value="ECO:0007669"/>
    <property type="project" value="InterPro"/>
</dbReference>
<organism evidence="2 3">
    <name type="scientific">Chrysophaeum taylorii</name>
    <dbReference type="NCBI Taxonomy" id="2483200"/>
    <lineage>
        <taxon>Eukaryota</taxon>
        <taxon>Sar</taxon>
        <taxon>Stramenopiles</taxon>
        <taxon>Ochrophyta</taxon>
        <taxon>Pelagophyceae</taxon>
        <taxon>Pelagomonadales</taxon>
        <taxon>Pelagomonadaceae</taxon>
        <taxon>Chrysophaeum</taxon>
    </lineage>
</organism>
<accession>A0AAD7XI63</accession>
<dbReference type="EMBL" id="JAQMWT010000524">
    <property type="protein sequence ID" value="KAJ8600268.1"/>
    <property type="molecule type" value="Genomic_DNA"/>
</dbReference>
<evidence type="ECO:0000313" key="3">
    <source>
        <dbReference type="Proteomes" id="UP001230188"/>
    </source>
</evidence>
<gene>
    <name evidence="2" type="ORF">CTAYLR_000627</name>
</gene>
<proteinExistence type="predicted"/>